<gene>
    <name evidence="1" type="ORF">K458DRAFT_422269</name>
</gene>
<proteinExistence type="predicted"/>
<accession>A0A6G1IMK5</accession>
<name>A0A6G1IMK5_9PLEO</name>
<dbReference type="AlphaFoldDB" id="A0A6G1IMK5"/>
<feature type="non-terminal residue" evidence="1">
    <location>
        <position position="626"/>
    </location>
</feature>
<evidence type="ECO:0000313" key="2">
    <source>
        <dbReference type="Proteomes" id="UP000799291"/>
    </source>
</evidence>
<protein>
    <submittedName>
        <fullName evidence="1">Uncharacterized protein</fullName>
    </submittedName>
</protein>
<dbReference type="Proteomes" id="UP000799291">
    <property type="component" value="Unassembled WGS sequence"/>
</dbReference>
<evidence type="ECO:0000313" key="1">
    <source>
        <dbReference type="EMBL" id="KAF2679452.1"/>
    </source>
</evidence>
<sequence length="626" mass="70653">MFSTQDVQDIFRSLPPRKDASLPQLIVSASGDGFITGTSLLRNFERLMTDESERQPLASVSRMLDTDVETIVELAKAHPHLVLLSEKELTVIPKAQRNSLLQHLQDLLAQGLVEISAFIRDNDISRKSLDALVRAVEDDIDEIHEYLLGPKYEEALLEASKARLHRSIQDEEPTDLSPDTLPGRPPYWLIELVFERLIDDEELVSQFYYKKVADAWRLNPKQSVARKRDAVVSQLKSGEAGFLDLRAFTAEFDQLYSYEDAVRLFGTSPDASVIGDYAVSNKWRLAIEDETLHNLDEADFVDCEAKVQIATPQAVKDGIVETLIRHTMEACRSEVLQIQHYVVKSSKYTLERDVLLDIAKAQALSQWEVMKETPDKDVKFQLTDILDAIPLEKSLLRAIAQDDALQTLLAERFSSEISNLESQNEAEFAALWIERVVSRVLIYNEGLDAIEDKKLQGQLAELLSTYLQKELLPDTLAKAQSQALYSSRKTRKNVQKLDTALKAGKKDLAGVQSSIEKFGKKQDIHALDDTSLFATKNTMVGDMIRRMQKPKTDGPLLFLTLILVLFAKHYPGIVYATGKFAPKLLKQLKSKLSAEEYERLENWKELAKSGALSTSDKAVMRQMVEV</sequence>
<keyword evidence="2" id="KW-1185">Reference proteome</keyword>
<dbReference type="OrthoDB" id="3935714at2759"/>
<reference evidence="1" key="1">
    <citation type="journal article" date="2020" name="Stud. Mycol.">
        <title>101 Dothideomycetes genomes: a test case for predicting lifestyles and emergence of pathogens.</title>
        <authorList>
            <person name="Haridas S."/>
            <person name="Albert R."/>
            <person name="Binder M."/>
            <person name="Bloem J."/>
            <person name="Labutti K."/>
            <person name="Salamov A."/>
            <person name="Andreopoulos B."/>
            <person name="Baker S."/>
            <person name="Barry K."/>
            <person name="Bills G."/>
            <person name="Bluhm B."/>
            <person name="Cannon C."/>
            <person name="Castanera R."/>
            <person name="Culley D."/>
            <person name="Daum C."/>
            <person name="Ezra D."/>
            <person name="Gonzalez J."/>
            <person name="Henrissat B."/>
            <person name="Kuo A."/>
            <person name="Liang C."/>
            <person name="Lipzen A."/>
            <person name="Lutzoni F."/>
            <person name="Magnuson J."/>
            <person name="Mondo S."/>
            <person name="Nolan M."/>
            <person name="Ohm R."/>
            <person name="Pangilinan J."/>
            <person name="Park H.-J."/>
            <person name="Ramirez L."/>
            <person name="Alfaro M."/>
            <person name="Sun H."/>
            <person name="Tritt A."/>
            <person name="Yoshinaga Y."/>
            <person name="Zwiers L.-H."/>
            <person name="Turgeon B."/>
            <person name="Goodwin S."/>
            <person name="Spatafora J."/>
            <person name="Crous P."/>
            <person name="Grigoriev I."/>
        </authorList>
    </citation>
    <scope>NUCLEOTIDE SEQUENCE</scope>
    <source>
        <strain evidence="1">CBS 122367</strain>
    </source>
</reference>
<dbReference type="EMBL" id="MU005603">
    <property type="protein sequence ID" value="KAF2679452.1"/>
    <property type="molecule type" value="Genomic_DNA"/>
</dbReference>
<organism evidence="1 2">
    <name type="scientific">Lentithecium fluviatile CBS 122367</name>
    <dbReference type="NCBI Taxonomy" id="1168545"/>
    <lineage>
        <taxon>Eukaryota</taxon>
        <taxon>Fungi</taxon>
        <taxon>Dikarya</taxon>
        <taxon>Ascomycota</taxon>
        <taxon>Pezizomycotina</taxon>
        <taxon>Dothideomycetes</taxon>
        <taxon>Pleosporomycetidae</taxon>
        <taxon>Pleosporales</taxon>
        <taxon>Massarineae</taxon>
        <taxon>Lentitheciaceae</taxon>
        <taxon>Lentithecium</taxon>
    </lineage>
</organism>